<evidence type="ECO:0000256" key="10">
    <source>
        <dbReference type="ARBA" id="ARBA00023125"/>
    </source>
</evidence>
<keyword evidence="10" id="KW-0238">DNA-binding</keyword>
<keyword evidence="11 13" id="KW-0234">DNA repair</keyword>
<keyword evidence="6 13" id="KW-0227">DNA damage</keyword>
<evidence type="ECO:0000256" key="8">
    <source>
        <dbReference type="ARBA" id="ARBA00022839"/>
    </source>
</evidence>
<comment type="cofactor">
    <cofactor evidence="15">
        <name>Mg(2+)</name>
        <dbReference type="ChEBI" id="CHEBI:18420"/>
    </cofactor>
    <text evidence="15">Binds 2 Mg(2+) ions per monomer.</text>
</comment>
<dbReference type="Pfam" id="PF26016">
    <property type="entry name" value="ExoI_C"/>
    <property type="match status" value="1"/>
</dbReference>
<evidence type="ECO:0000256" key="4">
    <source>
        <dbReference type="ARBA" id="ARBA00022722"/>
    </source>
</evidence>
<dbReference type="Gene3D" id="3.30.420.10">
    <property type="entry name" value="Ribonuclease H-like superfamily/Ribonuclease H"/>
    <property type="match status" value="1"/>
</dbReference>
<comment type="subunit">
    <text evidence="12">Monomer. Interacts with ssb (via C-terminus); this interaction stimulates the exonuclease activity by recruiting the enzyme to its substrate.</text>
</comment>
<dbReference type="EMBL" id="JAPTGG010000010">
    <property type="protein sequence ID" value="MCZ0866056.1"/>
    <property type="molecule type" value="Genomic_DNA"/>
</dbReference>
<comment type="catalytic activity">
    <reaction evidence="1 13">
        <text>Exonucleolytic cleavage in the 3'- to 5'-direction to yield nucleoside 5'-phosphates.</text>
        <dbReference type="EC" id="3.1.11.1"/>
    </reaction>
</comment>
<dbReference type="GO" id="GO:0046872">
    <property type="term" value="F:metal ion binding"/>
    <property type="evidence" value="ECO:0007669"/>
    <property type="project" value="UniProtKB-KW"/>
</dbReference>
<dbReference type="Proteomes" id="UP001069090">
    <property type="component" value="Unassembled WGS sequence"/>
</dbReference>
<keyword evidence="19" id="KW-1185">Reference proteome</keyword>
<comment type="caution">
    <text evidence="18">The sequence shown here is derived from an EMBL/GenBank/DDBJ whole genome shotgun (WGS) entry which is preliminary data.</text>
</comment>
<keyword evidence="9 15" id="KW-0460">Magnesium</keyword>
<evidence type="ECO:0000256" key="6">
    <source>
        <dbReference type="ARBA" id="ARBA00022763"/>
    </source>
</evidence>
<dbReference type="FunFam" id="1.20.1280.70:FF:000001">
    <property type="entry name" value="Exodeoxyribonuclease I"/>
    <property type="match status" value="1"/>
</dbReference>
<feature type="binding site" evidence="14">
    <location>
        <position position="160"/>
    </location>
    <ligand>
        <name>substrate</name>
    </ligand>
</feature>
<feature type="domain" description="ExoI C-terminal" evidence="17">
    <location>
        <begin position="355"/>
        <end position="478"/>
    </location>
</feature>
<dbReference type="GO" id="GO:0003677">
    <property type="term" value="F:DNA binding"/>
    <property type="evidence" value="ECO:0007669"/>
    <property type="project" value="UniProtKB-KW"/>
</dbReference>
<evidence type="ECO:0000256" key="13">
    <source>
        <dbReference type="PIRNR" id="PIRNR000977"/>
    </source>
</evidence>
<evidence type="ECO:0000256" key="14">
    <source>
        <dbReference type="PIRSR" id="PIRSR000977-1"/>
    </source>
</evidence>
<evidence type="ECO:0000256" key="15">
    <source>
        <dbReference type="PIRSR" id="PIRSR000977-2"/>
    </source>
</evidence>
<dbReference type="NCBIfam" id="NF008746">
    <property type="entry name" value="PRK11779.1"/>
    <property type="match status" value="1"/>
</dbReference>
<dbReference type="PANTHER" id="PTHR11046:SF11">
    <property type="entry name" value="EXODEOXYRIBONUCLEASE I"/>
    <property type="match status" value="1"/>
</dbReference>
<evidence type="ECO:0000256" key="3">
    <source>
        <dbReference type="ARBA" id="ARBA00019900"/>
    </source>
</evidence>
<organism evidence="18 19">
    <name type="scientific">Dasania phycosphaerae</name>
    <dbReference type="NCBI Taxonomy" id="2950436"/>
    <lineage>
        <taxon>Bacteria</taxon>
        <taxon>Pseudomonadati</taxon>
        <taxon>Pseudomonadota</taxon>
        <taxon>Gammaproteobacteria</taxon>
        <taxon>Cellvibrionales</taxon>
        <taxon>Spongiibacteraceae</taxon>
        <taxon>Dasania</taxon>
    </lineage>
</organism>
<evidence type="ECO:0000259" key="16">
    <source>
        <dbReference type="PROSITE" id="PS51784"/>
    </source>
</evidence>
<evidence type="ECO:0000313" key="19">
    <source>
        <dbReference type="Proteomes" id="UP001069090"/>
    </source>
</evidence>
<dbReference type="Gene3D" id="3.30.1520.20">
    <property type="entry name" value="Exonuclease ExoI, domain 2"/>
    <property type="match status" value="1"/>
</dbReference>
<keyword evidence="8 13" id="KW-0269">Exonuclease</keyword>
<dbReference type="PROSITE" id="PS51785">
    <property type="entry name" value="EXOI_C"/>
    <property type="match status" value="1"/>
</dbReference>
<dbReference type="GO" id="GO:0008310">
    <property type="term" value="F:single-stranded DNA 3'-5' DNA exonuclease activity"/>
    <property type="evidence" value="ECO:0007669"/>
    <property type="project" value="UniProtKB-EC"/>
</dbReference>
<reference evidence="18 19" key="1">
    <citation type="submission" date="2022-12" db="EMBL/GenBank/DDBJ databases">
        <title>Dasania phycosphaerae sp. nov., isolated from particulate material of the south coast of Korea.</title>
        <authorList>
            <person name="Jiang Y."/>
        </authorList>
    </citation>
    <scope>NUCLEOTIDE SEQUENCE [LARGE SCALE GENOMIC DNA]</scope>
    <source>
        <strain evidence="18 19">GY-19</strain>
    </source>
</reference>
<evidence type="ECO:0000256" key="11">
    <source>
        <dbReference type="ARBA" id="ARBA00023204"/>
    </source>
</evidence>
<keyword evidence="7 13" id="KW-0378">Hydrolase</keyword>
<feature type="binding site" evidence="15">
    <location>
        <position position="10"/>
    </location>
    <ligand>
        <name>Mg(2+)</name>
        <dbReference type="ChEBI" id="CHEBI:18420"/>
        <label>1</label>
    </ligand>
</feature>
<feature type="domain" description="ExoI SH3-like" evidence="16">
    <location>
        <begin position="197"/>
        <end position="351"/>
    </location>
</feature>
<dbReference type="RefSeq" id="WP_258332211.1">
    <property type="nucleotide sequence ID" value="NZ_JAPTGG010000010.1"/>
</dbReference>
<evidence type="ECO:0000259" key="17">
    <source>
        <dbReference type="PROSITE" id="PS51785"/>
    </source>
</evidence>
<dbReference type="InterPro" id="IPR038649">
    <property type="entry name" value="EXOI_SH3_sf"/>
</dbReference>
<accession>A0A9J6RPF6</accession>
<dbReference type="InterPro" id="IPR013520">
    <property type="entry name" value="Ribonucl_H"/>
</dbReference>
<dbReference type="SUPFAM" id="SSF53098">
    <property type="entry name" value="Ribonuclease H-like"/>
    <property type="match status" value="1"/>
</dbReference>
<dbReference type="InterPro" id="IPR013620">
    <property type="entry name" value="Exonuc_1_SH3"/>
</dbReference>
<evidence type="ECO:0000256" key="5">
    <source>
        <dbReference type="ARBA" id="ARBA00022723"/>
    </source>
</evidence>
<dbReference type="Gene3D" id="1.10.287.1240">
    <property type="match status" value="1"/>
</dbReference>
<dbReference type="EC" id="3.1.11.1" evidence="2 13"/>
<evidence type="ECO:0000256" key="2">
    <source>
        <dbReference type="ARBA" id="ARBA00012108"/>
    </source>
</evidence>
<evidence type="ECO:0000256" key="9">
    <source>
        <dbReference type="ARBA" id="ARBA00022842"/>
    </source>
</evidence>
<dbReference type="GO" id="GO:0006281">
    <property type="term" value="P:DNA repair"/>
    <property type="evidence" value="ECO:0007669"/>
    <property type="project" value="UniProtKB-KW"/>
</dbReference>
<dbReference type="InterPro" id="IPR058561">
    <property type="entry name" value="Exonuc_1_C"/>
</dbReference>
<dbReference type="AlphaFoldDB" id="A0A9J6RPF6"/>
<evidence type="ECO:0000313" key="18">
    <source>
        <dbReference type="EMBL" id="MCZ0866056.1"/>
    </source>
</evidence>
<dbReference type="InterPro" id="IPR036397">
    <property type="entry name" value="RNaseH_sf"/>
</dbReference>
<dbReference type="PROSITE" id="PS51784">
    <property type="entry name" value="EXOI_SH3"/>
    <property type="match status" value="1"/>
</dbReference>
<feature type="binding site" evidence="14">
    <location>
        <position position="12"/>
    </location>
    <ligand>
        <name>substrate</name>
    </ligand>
</feature>
<dbReference type="Pfam" id="PF00929">
    <property type="entry name" value="RNase_T"/>
    <property type="match status" value="1"/>
</dbReference>
<dbReference type="PANTHER" id="PTHR11046">
    <property type="entry name" value="OLIGORIBONUCLEASE, MITOCHONDRIAL"/>
    <property type="match status" value="1"/>
</dbReference>
<sequence length="479" mass="53927">MPQETFYWHDYETFGANPSLDRPSQFAGIRTDADFNIIGEPLVIYCQPAGDMLPQPQACLITGITPQEAKAKGLPEAEFIGLIHEQMSQPGTCSVGYNSIRFDDEVTRYTLYRNFYDAYEREWKNGNSRWDLIDMVRVCRALRPEGIVWPDHEDGTPSFKLEHITAANGISHEAAHDALSDVHATIALAKLIKSKQPKLFDYVLSLRNKRTVAAMLDVAAQTPVLHTSAMFPASRYCTSLVMPLAAHPSNKNAVVAYDLSVDPAPLLALSAEQIREKLYTPSAELAEGEERIALKNIHINRCPIVATSKLLDDNLAARIQLDLPRARQHYQQLKNAAGLSEKVAQVFAADLQRPEKTDPDTMLYSGGFFSQQDKSTMAQVRAASPEQLQQQAFTFEDSRLAEMLFRYRARNYPASLSPDEFEQWQEFRFQRLTDPEAGASIVMDDFMLEVETLLADENTSDAQRVILERLLEYSDELLA</sequence>
<dbReference type="Gene3D" id="1.20.1280.70">
    <property type="entry name" value="Exonuclease ExoI, domain 3"/>
    <property type="match status" value="1"/>
</dbReference>
<keyword evidence="5 15" id="KW-0479">Metal-binding</keyword>
<evidence type="ECO:0000256" key="7">
    <source>
        <dbReference type="ARBA" id="ARBA00022801"/>
    </source>
</evidence>
<evidence type="ECO:0000256" key="12">
    <source>
        <dbReference type="ARBA" id="ARBA00046792"/>
    </source>
</evidence>
<dbReference type="InterPro" id="IPR022894">
    <property type="entry name" value="Oligoribonuclease"/>
</dbReference>
<dbReference type="InterPro" id="IPR023607">
    <property type="entry name" value="Exodeoxyribonuclease_I"/>
</dbReference>
<proteinExistence type="predicted"/>
<dbReference type="PIRSF" id="PIRSF000977">
    <property type="entry name" value="Exodeoxyribonuclease_I"/>
    <property type="match status" value="1"/>
</dbReference>
<name>A0A9J6RPF6_9GAMM</name>
<dbReference type="InterPro" id="IPR034747">
    <property type="entry name" value="EXOI_SH3"/>
</dbReference>
<feature type="binding site" evidence="15">
    <location>
        <position position="181"/>
    </location>
    <ligand>
        <name>Mg(2+)</name>
        <dbReference type="ChEBI" id="CHEBI:18420"/>
        <label>2</label>
    </ligand>
</feature>
<dbReference type="Pfam" id="PF08411">
    <property type="entry name" value="ExoI_SH3"/>
    <property type="match status" value="1"/>
</dbReference>
<dbReference type="CDD" id="cd06138">
    <property type="entry name" value="ExoI_N"/>
    <property type="match status" value="1"/>
</dbReference>
<protein>
    <recommendedName>
        <fullName evidence="3 13">Exodeoxyribonuclease I</fullName>
        <ecNumber evidence="2 13">3.1.11.1</ecNumber>
    </recommendedName>
</protein>
<dbReference type="GO" id="GO:0000175">
    <property type="term" value="F:3'-5'-RNA exonuclease activity"/>
    <property type="evidence" value="ECO:0007669"/>
    <property type="project" value="InterPro"/>
</dbReference>
<keyword evidence="4 13" id="KW-0540">Nuclease</keyword>
<evidence type="ECO:0000256" key="1">
    <source>
        <dbReference type="ARBA" id="ARBA00000563"/>
    </source>
</evidence>
<gene>
    <name evidence="18" type="primary">sbcB</name>
    <name evidence="18" type="ORF">O0V09_12660</name>
</gene>
<dbReference type="InterPro" id="IPR012337">
    <property type="entry name" value="RNaseH-like_sf"/>
</dbReference>
<dbReference type="FunFam" id="3.30.420.10:FF:000033">
    <property type="entry name" value="Exodeoxyribonuclease I"/>
    <property type="match status" value="1"/>
</dbReference>
<feature type="binding site" evidence="15">
    <location>
        <position position="12"/>
    </location>
    <ligand>
        <name>Mg(2+)</name>
        <dbReference type="ChEBI" id="CHEBI:18420"/>
        <label>2</label>
    </ligand>
</feature>